<dbReference type="Proteomes" id="UP001062846">
    <property type="component" value="Chromosome 12"/>
</dbReference>
<accession>A0ACC0LL77</accession>
<keyword evidence="2" id="KW-1185">Reference proteome</keyword>
<protein>
    <submittedName>
        <fullName evidence="1">Uncharacterized protein</fullName>
    </submittedName>
</protein>
<evidence type="ECO:0000313" key="2">
    <source>
        <dbReference type="Proteomes" id="UP001062846"/>
    </source>
</evidence>
<reference evidence="1" key="1">
    <citation type="submission" date="2022-02" db="EMBL/GenBank/DDBJ databases">
        <title>Plant Genome Project.</title>
        <authorList>
            <person name="Zhang R.-G."/>
        </authorList>
    </citation>
    <scope>NUCLEOTIDE SEQUENCE</scope>
    <source>
        <strain evidence="1">AT1</strain>
    </source>
</reference>
<name>A0ACC0LL77_RHOML</name>
<comment type="caution">
    <text evidence="1">The sequence shown here is derived from an EMBL/GenBank/DDBJ whole genome shotgun (WGS) entry which is preliminary data.</text>
</comment>
<organism evidence="1 2">
    <name type="scientific">Rhododendron molle</name>
    <name type="common">Chinese azalea</name>
    <name type="synonym">Azalea mollis</name>
    <dbReference type="NCBI Taxonomy" id="49168"/>
    <lineage>
        <taxon>Eukaryota</taxon>
        <taxon>Viridiplantae</taxon>
        <taxon>Streptophyta</taxon>
        <taxon>Embryophyta</taxon>
        <taxon>Tracheophyta</taxon>
        <taxon>Spermatophyta</taxon>
        <taxon>Magnoliopsida</taxon>
        <taxon>eudicotyledons</taxon>
        <taxon>Gunneridae</taxon>
        <taxon>Pentapetalae</taxon>
        <taxon>asterids</taxon>
        <taxon>Ericales</taxon>
        <taxon>Ericaceae</taxon>
        <taxon>Ericoideae</taxon>
        <taxon>Rhodoreae</taxon>
        <taxon>Rhododendron</taxon>
    </lineage>
</organism>
<proteinExistence type="predicted"/>
<dbReference type="EMBL" id="CM046399">
    <property type="protein sequence ID" value="KAI8529142.1"/>
    <property type="molecule type" value="Genomic_DNA"/>
</dbReference>
<gene>
    <name evidence="1" type="ORF">RHMOL_Rhmol12G0203300</name>
</gene>
<sequence>MPCKRSYPSGHEKRKKKQRLEKIINSQRGAIDKFITIDKPTEFLVEDLENEEVDTLGNNENENLVNENVEGLVNEENKNLMNEEEGNGNFGSGEANQDEEMNVEGEPLNIDDPSNWKHIDQNLRDLLVERGPMRKACGVNFPKNGNGRHFSSVHYIRHLANGEKLDRKWLIYSEVLDRLFCFCCKLFKQEGNKTQLANEGFKDWRNIGERLKGHESSNKHITCMSQWIELEKRLGKNQTIDKIGREQFNKEREHWRRVLLMIIAAVRTLAKNNLPFRGSHEKIYEESNGIFLSIIEMIAEFEPTMQEHLRRIEKREIHYHYLSHKIQNELIQMLAGEVKSEIVSRIKEAKYFSVILDCTPDVSHQEQMSLVMRCVDISTSPMMVREFFLEFLKVVDTTGMGLFRVLQEALVSLELDFCDLRGQGYDNGSNMKGKNKGVQTRVLELNPRAFYTPCGCHSLNLVLCDMANSSSKAKTFFGVIQRIYVLFASSPQRWAILKDNVERFTLKQLSQTRWESRVESVIPLRYHAPKIRDALVILANSTTEAMAKSEAKSLVTHELENFEFLFCVCIWYNLLFAVNSVSKLLQREDMDIEVAIKQLKGLVTYFERYREVGFMEAMVEAKEMASEMGPWVEPNFVEKRIIFRKKQFDEDGSEEVTQSVEESFRTHYFLLIVDQALGSFRNRFEQFKVYETNFGFLFNLKKSSDESLKTGCENLESFLKHGGASDIDGRELFMELKVLKVGLPNEVNKPIEVLNYLKHMEDCFPNSWIAYRILLTISVTVASGERSFSKLKQIKNYLRSTMSQERLNGLAMLSIENDFAAKQDYSSLIDLFASKNARRAMFK</sequence>
<evidence type="ECO:0000313" key="1">
    <source>
        <dbReference type="EMBL" id="KAI8529142.1"/>
    </source>
</evidence>